<evidence type="ECO:0000313" key="3">
    <source>
        <dbReference type="Proteomes" id="UP001150941"/>
    </source>
</evidence>
<reference evidence="2" key="2">
    <citation type="journal article" date="2023" name="IMA Fungus">
        <title>Comparative genomic study of the Penicillium genus elucidates a diverse pangenome and 15 lateral gene transfer events.</title>
        <authorList>
            <person name="Petersen C."/>
            <person name="Sorensen T."/>
            <person name="Nielsen M.R."/>
            <person name="Sondergaard T.E."/>
            <person name="Sorensen J.L."/>
            <person name="Fitzpatrick D.A."/>
            <person name="Frisvad J.C."/>
            <person name="Nielsen K.L."/>
        </authorList>
    </citation>
    <scope>NUCLEOTIDE SEQUENCE</scope>
    <source>
        <strain evidence="2">IBT 19713</strain>
    </source>
</reference>
<protein>
    <submittedName>
        <fullName evidence="2">Uncharacterized protein</fullName>
    </submittedName>
</protein>
<dbReference type="RefSeq" id="XP_058328129.1">
    <property type="nucleotide sequence ID" value="XM_058477784.1"/>
</dbReference>
<evidence type="ECO:0000313" key="2">
    <source>
        <dbReference type="EMBL" id="KAJ5223946.1"/>
    </source>
</evidence>
<accession>A0A9W9NQ60</accession>
<keyword evidence="3" id="KW-1185">Reference proteome</keyword>
<keyword evidence="1" id="KW-0812">Transmembrane</keyword>
<dbReference type="Proteomes" id="UP001150941">
    <property type="component" value="Unassembled WGS sequence"/>
</dbReference>
<dbReference type="AlphaFoldDB" id="A0A9W9NQ60"/>
<proteinExistence type="predicted"/>
<keyword evidence="1" id="KW-1133">Transmembrane helix</keyword>
<evidence type="ECO:0000256" key="1">
    <source>
        <dbReference type="SAM" id="Phobius"/>
    </source>
</evidence>
<feature type="transmembrane region" description="Helical" evidence="1">
    <location>
        <begin position="32"/>
        <end position="51"/>
    </location>
</feature>
<gene>
    <name evidence="2" type="ORF">N7468_008488</name>
</gene>
<comment type="caution">
    <text evidence="2">The sequence shown here is derived from an EMBL/GenBank/DDBJ whole genome shotgun (WGS) entry which is preliminary data.</text>
</comment>
<reference evidence="2" key="1">
    <citation type="submission" date="2022-11" db="EMBL/GenBank/DDBJ databases">
        <authorList>
            <person name="Petersen C."/>
        </authorList>
    </citation>
    <scope>NUCLEOTIDE SEQUENCE</scope>
    <source>
        <strain evidence="2">IBT 19713</strain>
    </source>
</reference>
<sequence length="116" mass="12735">MLHNVCIGRSRPPARFCSKPLDIPDRERKGKFHVLSIYYTVTVTVTVPMLFTERYASVLTMSPLVVETLALLAVGARPGCLSSASQIPAVSPFATFANVGMVDPMWWQHDSSLAVL</sequence>
<name>A0A9W9NQ60_9EURO</name>
<dbReference type="GeneID" id="83205087"/>
<keyword evidence="1" id="KW-0472">Membrane</keyword>
<dbReference type="EMBL" id="JAPQKS010000006">
    <property type="protein sequence ID" value="KAJ5223946.1"/>
    <property type="molecule type" value="Genomic_DNA"/>
</dbReference>
<organism evidence="2 3">
    <name type="scientific">Penicillium chermesinum</name>
    <dbReference type="NCBI Taxonomy" id="63820"/>
    <lineage>
        <taxon>Eukaryota</taxon>
        <taxon>Fungi</taxon>
        <taxon>Dikarya</taxon>
        <taxon>Ascomycota</taxon>
        <taxon>Pezizomycotina</taxon>
        <taxon>Eurotiomycetes</taxon>
        <taxon>Eurotiomycetidae</taxon>
        <taxon>Eurotiales</taxon>
        <taxon>Aspergillaceae</taxon>
        <taxon>Penicillium</taxon>
    </lineage>
</organism>